<evidence type="ECO:0000313" key="1">
    <source>
        <dbReference type="EMBL" id="KAK8771358.1"/>
    </source>
</evidence>
<name>A0AAQ4E9P6_AMBAM</name>
<dbReference type="Proteomes" id="UP001321473">
    <property type="component" value="Unassembled WGS sequence"/>
</dbReference>
<accession>A0AAQ4E9P6</accession>
<evidence type="ECO:0000313" key="2">
    <source>
        <dbReference type="Proteomes" id="UP001321473"/>
    </source>
</evidence>
<dbReference type="EMBL" id="JARKHS020019858">
    <property type="protein sequence ID" value="KAK8771358.1"/>
    <property type="molecule type" value="Genomic_DNA"/>
</dbReference>
<dbReference type="AlphaFoldDB" id="A0AAQ4E9P6"/>
<gene>
    <name evidence="1" type="ORF">V5799_025399</name>
</gene>
<sequence length="86" mass="9781">MLSNVVPQGLRPPLSAVPQSRELWPFFAVPLRDAFNRSLTLSSEGTTSFAPPVVNDSSMTGIARRRHRAFVRCLLRHESLQTRRHR</sequence>
<reference evidence="1 2" key="1">
    <citation type="journal article" date="2023" name="Arcadia Sci">
        <title>De novo assembly of a long-read Amblyomma americanum tick genome.</title>
        <authorList>
            <person name="Chou S."/>
            <person name="Poskanzer K.E."/>
            <person name="Rollins M."/>
            <person name="Thuy-Boun P.S."/>
        </authorList>
    </citation>
    <scope>NUCLEOTIDE SEQUENCE [LARGE SCALE GENOMIC DNA]</scope>
    <source>
        <strain evidence="1">F_SG_1</strain>
        <tissue evidence="1">Salivary glands</tissue>
    </source>
</reference>
<protein>
    <submittedName>
        <fullName evidence="1">Uncharacterized protein</fullName>
    </submittedName>
</protein>
<organism evidence="1 2">
    <name type="scientific">Amblyomma americanum</name>
    <name type="common">Lone star tick</name>
    <dbReference type="NCBI Taxonomy" id="6943"/>
    <lineage>
        <taxon>Eukaryota</taxon>
        <taxon>Metazoa</taxon>
        <taxon>Ecdysozoa</taxon>
        <taxon>Arthropoda</taxon>
        <taxon>Chelicerata</taxon>
        <taxon>Arachnida</taxon>
        <taxon>Acari</taxon>
        <taxon>Parasitiformes</taxon>
        <taxon>Ixodida</taxon>
        <taxon>Ixodoidea</taxon>
        <taxon>Ixodidae</taxon>
        <taxon>Amblyomminae</taxon>
        <taxon>Amblyomma</taxon>
    </lineage>
</organism>
<keyword evidence="2" id="KW-1185">Reference proteome</keyword>
<proteinExistence type="predicted"/>
<comment type="caution">
    <text evidence="1">The sequence shown here is derived from an EMBL/GenBank/DDBJ whole genome shotgun (WGS) entry which is preliminary data.</text>
</comment>